<feature type="region of interest" description="Disordered" evidence="3">
    <location>
        <begin position="112"/>
        <end position="145"/>
    </location>
</feature>
<protein>
    <submittedName>
        <fullName evidence="6">Protein phosphatase 1 regulatory subunit 12B isoform X1</fullName>
    </submittedName>
</protein>
<dbReference type="GO" id="GO:0004857">
    <property type="term" value="F:enzyme inhibitor activity"/>
    <property type="evidence" value="ECO:0007669"/>
    <property type="project" value="TreeGrafter"/>
</dbReference>
<name>A0A6J2V0U9_CHACN</name>
<dbReference type="AlphaFoldDB" id="A0A6J2V0U9"/>
<dbReference type="InParanoid" id="A0A6J2V0U9"/>
<dbReference type="PANTHER" id="PTHR24179:SF18">
    <property type="entry name" value="PROTEIN PHOSPHATASE 1 REGULATORY SUBUNIT 12B"/>
    <property type="match status" value="1"/>
</dbReference>
<dbReference type="PANTHER" id="PTHR24179">
    <property type="entry name" value="PROTEIN PHOSPHATASE 1 REGULATORY SUBUNIT 12"/>
    <property type="match status" value="1"/>
</dbReference>
<proteinExistence type="predicted"/>
<feature type="region of interest" description="Disordered" evidence="3">
    <location>
        <begin position="1"/>
        <end position="80"/>
    </location>
</feature>
<evidence type="ECO:0000259" key="4">
    <source>
        <dbReference type="Pfam" id="PF15898"/>
    </source>
</evidence>
<dbReference type="RefSeq" id="XP_030625864.1">
    <property type="nucleotide sequence ID" value="XM_030770004.1"/>
</dbReference>
<evidence type="ECO:0000256" key="1">
    <source>
        <dbReference type="ARBA" id="ARBA00022737"/>
    </source>
</evidence>
<evidence type="ECO:0000313" key="5">
    <source>
        <dbReference type="Proteomes" id="UP000504632"/>
    </source>
</evidence>
<keyword evidence="5" id="KW-1185">Reference proteome</keyword>
<sequence length="180" mass="20743">MSSLYSRSKDPSRARKPLSDPPPSPSSSTNNFRHARTSRLDSSSGEAATDKLMSRTSSYTRRENRLASLNKAEDDTGSRDYKKLYEDALTENEKLKSRLEESKQELAKIRTQLDKVTQRQDRMSERSSVFQSERKEKQALERRVTDMEEELKVLNELKSDNQRLKDENGALIRVISKLSK</sequence>
<organism evidence="5 6">
    <name type="scientific">Chanos chanos</name>
    <name type="common">Milkfish</name>
    <name type="synonym">Mugil chanos</name>
    <dbReference type="NCBI Taxonomy" id="29144"/>
    <lineage>
        <taxon>Eukaryota</taxon>
        <taxon>Metazoa</taxon>
        <taxon>Chordata</taxon>
        <taxon>Craniata</taxon>
        <taxon>Vertebrata</taxon>
        <taxon>Euteleostomi</taxon>
        <taxon>Actinopterygii</taxon>
        <taxon>Neopterygii</taxon>
        <taxon>Teleostei</taxon>
        <taxon>Ostariophysi</taxon>
        <taxon>Gonorynchiformes</taxon>
        <taxon>Chanidae</taxon>
        <taxon>Chanos</taxon>
    </lineage>
</organism>
<dbReference type="OrthoDB" id="539213at2759"/>
<dbReference type="GO" id="GO:0031672">
    <property type="term" value="C:A band"/>
    <property type="evidence" value="ECO:0007669"/>
    <property type="project" value="TreeGrafter"/>
</dbReference>
<feature type="compositionally biased region" description="Basic and acidic residues" evidence="3">
    <location>
        <begin position="132"/>
        <end position="145"/>
    </location>
</feature>
<dbReference type="GO" id="GO:0030018">
    <property type="term" value="C:Z disc"/>
    <property type="evidence" value="ECO:0007669"/>
    <property type="project" value="TreeGrafter"/>
</dbReference>
<feature type="domain" description="cGMP-dependent protein kinase interacting" evidence="4">
    <location>
        <begin position="80"/>
        <end position="180"/>
    </location>
</feature>
<dbReference type="InterPro" id="IPR051226">
    <property type="entry name" value="PP1_Regulatory_Subunit"/>
</dbReference>
<dbReference type="Gene3D" id="6.10.250.1820">
    <property type="match status" value="1"/>
</dbReference>
<dbReference type="GeneID" id="115808584"/>
<keyword evidence="1" id="KW-0677">Repeat</keyword>
<keyword evidence="2" id="KW-0040">ANK repeat</keyword>
<evidence type="ECO:0000313" key="6">
    <source>
        <dbReference type="RefSeq" id="XP_030625864.1"/>
    </source>
</evidence>
<dbReference type="GO" id="GO:0019208">
    <property type="term" value="F:phosphatase regulator activity"/>
    <property type="evidence" value="ECO:0007669"/>
    <property type="project" value="TreeGrafter"/>
</dbReference>
<dbReference type="CTD" id="4660"/>
<feature type="compositionally biased region" description="Basic and acidic residues" evidence="3">
    <location>
        <begin position="60"/>
        <end position="80"/>
    </location>
</feature>
<dbReference type="GO" id="GO:0019901">
    <property type="term" value="F:protein kinase binding"/>
    <property type="evidence" value="ECO:0007669"/>
    <property type="project" value="InterPro"/>
</dbReference>
<evidence type="ECO:0000256" key="3">
    <source>
        <dbReference type="SAM" id="MobiDB-lite"/>
    </source>
</evidence>
<feature type="compositionally biased region" description="Basic and acidic residues" evidence="3">
    <location>
        <begin position="112"/>
        <end position="125"/>
    </location>
</feature>
<dbReference type="Proteomes" id="UP000504632">
    <property type="component" value="Chromosome 3"/>
</dbReference>
<reference evidence="6" key="1">
    <citation type="submission" date="2025-08" db="UniProtKB">
        <authorList>
            <consortium name="RefSeq"/>
        </authorList>
    </citation>
    <scope>IDENTIFICATION</scope>
</reference>
<gene>
    <name evidence="6" type="primary">ppp1r12b</name>
</gene>
<accession>A0A6J2V0U9</accession>
<evidence type="ECO:0000256" key="2">
    <source>
        <dbReference type="ARBA" id="ARBA00023043"/>
    </source>
</evidence>
<dbReference type="InterPro" id="IPR031775">
    <property type="entry name" value="PRKG1_interact"/>
</dbReference>
<dbReference type="Pfam" id="PF15898">
    <property type="entry name" value="PRKG1_interact"/>
    <property type="match status" value="1"/>
</dbReference>